<gene>
    <name evidence="1" type="ORF">GCM10023225_35720</name>
</gene>
<dbReference type="Proteomes" id="UP001501195">
    <property type="component" value="Unassembled WGS sequence"/>
</dbReference>
<name>A0ABP8VKR5_9ACTN</name>
<proteinExistence type="predicted"/>
<evidence type="ECO:0000313" key="2">
    <source>
        <dbReference type="Proteomes" id="UP001501195"/>
    </source>
</evidence>
<evidence type="ECO:0000313" key="1">
    <source>
        <dbReference type="EMBL" id="GAA4665053.1"/>
    </source>
</evidence>
<keyword evidence="2" id="KW-1185">Reference proteome</keyword>
<dbReference type="EMBL" id="BAABIL010000837">
    <property type="protein sequence ID" value="GAA4665053.1"/>
    <property type="molecule type" value="Genomic_DNA"/>
</dbReference>
<sequence length="64" mass="6686">MERTGSRPAPGAAASALAVLAVVTAFVLALPALVGAGTGYRPRHRHVRPVALRIGPRRFALRTS</sequence>
<reference evidence="2" key="1">
    <citation type="journal article" date="2019" name="Int. J. Syst. Evol. Microbiol.">
        <title>The Global Catalogue of Microorganisms (GCM) 10K type strain sequencing project: providing services to taxonomists for standard genome sequencing and annotation.</title>
        <authorList>
            <consortium name="The Broad Institute Genomics Platform"/>
            <consortium name="The Broad Institute Genome Sequencing Center for Infectious Disease"/>
            <person name="Wu L."/>
            <person name="Ma J."/>
        </authorList>
    </citation>
    <scope>NUCLEOTIDE SEQUENCE [LARGE SCALE GENOMIC DNA]</scope>
    <source>
        <strain evidence="2">JCM 18126</strain>
    </source>
</reference>
<accession>A0ABP8VKR5</accession>
<protein>
    <submittedName>
        <fullName evidence="1">Uncharacterized protein</fullName>
    </submittedName>
</protein>
<organism evidence="1 2">
    <name type="scientific">Kineococcus glutinatus</name>
    <dbReference type="NCBI Taxonomy" id="1070872"/>
    <lineage>
        <taxon>Bacteria</taxon>
        <taxon>Bacillati</taxon>
        <taxon>Actinomycetota</taxon>
        <taxon>Actinomycetes</taxon>
        <taxon>Kineosporiales</taxon>
        <taxon>Kineosporiaceae</taxon>
        <taxon>Kineococcus</taxon>
    </lineage>
</organism>
<comment type="caution">
    <text evidence="1">The sequence shown here is derived from an EMBL/GenBank/DDBJ whole genome shotgun (WGS) entry which is preliminary data.</text>
</comment>